<dbReference type="STRING" id="1291379.TPE_1049"/>
<gene>
    <name evidence="1" type="ORF">TPE_1049</name>
</gene>
<evidence type="ECO:0000313" key="1">
    <source>
        <dbReference type="EMBL" id="AGT43545.1"/>
    </source>
</evidence>
<evidence type="ECO:0000313" key="2">
    <source>
        <dbReference type="Proteomes" id="UP000015620"/>
    </source>
</evidence>
<dbReference type="KEGG" id="tped:TPE_1049"/>
<organism evidence="1 2">
    <name type="scientific">Treponema pedis str. T A4</name>
    <dbReference type="NCBI Taxonomy" id="1291379"/>
    <lineage>
        <taxon>Bacteria</taxon>
        <taxon>Pseudomonadati</taxon>
        <taxon>Spirochaetota</taxon>
        <taxon>Spirochaetia</taxon>
        <taxon>Spirochaetales</taxon>
        <taxon>Treponemataceae</taxon>
        <taxon>Treponema</taxon>
    </lineage>
</organism>
<dbReference type="HOGENOM" id="CLU_3334272_0_0_12"/>
<dbReference type="PATRIC" id="fig|1291379.3.peg.1048"/>
<keyword evidence="2" id="KW-1185">Reference proteome</keyword>
<sequence length="38" mass="4386">MQPAHFRHGIKYANDVNNFGIRRNSKPVTDLHYSENSA</sequence>
<dbReference type="EMBL" id="CP004120">
    <property type="protein sequence ID" value="AGT43545.1"/>
    <property type="molecule type" value="Genomic_DNA"/>
</dbReference>
<protein>
    <submittedName>
        <fullName evidence="1">Uncharacterized protein</fullName>
    </submittedName>
</protein>
<name>S5ZTS9_9SPIR</name>
<accession>S5ZTS9</accession>
<reference evidence="1 2" key="1">
    <citation type="journal article" date="2013" name="PLoS ONE">
        <title>Genome-Wide Relatedness of Treponema pedis, from Gingiva and Necrotic Skin Lesions of Pigs, with the Human Oral Pathogen Treponema denticola.</title>
        <authorList>
            <person name="Svartstrom O."/>
            <person name="Mushtaq M."/>
            <person name="Pringle M."/>
            <person name="Segerman B."/>
        </authorList>
    </citation>
    <scope>NUCLEOTIDE SEQUENCE [LARGE SCALE GENOMIC DNA]</scope>
    <source>
        <strain evidence="1">T A4</strain>
    </source>
</reference>
<dbReference type="AlphaFoldDB" id="S5ZTS9"/>
<proteinExistence type="predicted"/>
<dbReference type="Proteomes" id="UP000015620">
    <property type="component" value="Chromosome"/>
</dbReference>